<evidence type="ECO:0000256" key="7">
    <source>
        <dbReference type="ARBA" id="ARBA00022927"/>
    </source>
</evidence>
<feature type="transmembrane region" description="Helical" evidence="12">
    <location>
        <begin position="189"/>
        <end position="211"/>
    </location>
</feature>
<dbReference type="NCBIfam" id="TIGR01103">
    <property type="entry name" value="fliP"/>
    <property type="match status" value="1"/>
</dbReference>
<keyword evidence="13" id="KW-0969">Cilium</keyword>
<evidence type="ECO:0000256" key="1">
    <source>
        <dbReference type="ARBA" id="ARBA00006257"/>
    </source>
</evidence>
<evidence type="ECO:0000256" key="10">
    <source>
        <dbReference type="ARBA" id="ARBA00023143"/>
    </source>
</evidence>
<evidence type="ECO:0000256" key="2">
    <source>
        <dbReference type="ARBA" id="ARBA00021714"/>
    </source>
</evidence>
<keyword evidence="8 12" id="KW-1133">Transmembrane helix</keyword>
<organism evidence="13 14">
    <name type="scientific">Phaeospirillum tilakii</name>
    <dbReference type="NCBI Taxonomy" id="741673"/>
    <lineage>
        <taxon>Bacteria</taxon>
        <taxon>Pseudomonadati</taxon>
        <taxon>Pseudomonadota</taxon>
        <taxon>Alphaproteobacteria</taxon>
        <taxon>Rhodospirillales</taxon>
        <taxon>Rhodospirillaceae</taxon>
        <taxon>Phaeospirillum</taxon>
    </lineage>
</organism>
<protein>
    <recommendedName>
        <fullName evidence="2 12">Flagellar biosynthetic protein FliP</fullName>
    </recommendedName>
</protein>
<evidence type="ECO:0000313" key="13">
    <source>
        <dbReference type="EMBL" id="MFD2234281.1"/>
    </source>
</evidence>
<dbReference type="PANTHER" id="PTHR30587:SF0">
    <property type="entry name" value="FLAGELLAR BIOSYNTHETIC PROTEIN FLIP"/>
    <property type="match status" value="1"/>
</dbReference>
<dbReference type="NCBIfam" id="NF009438">
    <property type="entry name" value="PRK12797.1"/>
    <property type="match status" value="1"/>
</dbReference>
<dbReference type="PRINTS" id="PR00951">
    <property type="entry name" value="FLGBIOSNFLIP"/>
</dbReference>
<accession>A0ABW5CC31</accession>
<comment type="caution">
    <text evidence="13">The sequence shown here is derived from an EMBL/GenBank/DDBJ whole genome shotgun (WGS) entry which is preliminary data.</text>
</comment>
<evidence type="ECO:0000256" key="5">
    <source>
        <dbReference type="ARBA" id="ARBA00022692"/>
    </source>
</evidence>
<feature type="transmembrane region" description="Helical" evidence="12">
    <location>
        <begin position="90"/>
        <end position="109"/>
    </location>
</feature>
<proteinExistence type="inferred from homology"/>
<dbReference type="PRINTS" id="PR01302">
    <property type="entry name" value="TYPE3IMPPROT"/>
</dbReference>
<keyword evidence="14" id="KW-1185">Reference proteome</keyword>
<evidence type="ECO:0000313" key="14">
    <source>
        <dbReference type="Proteomes" id="UP001597296"/>
    </source>
</evidence>
<keyword evidence="13" id="KW-0966">Cell projection</keyword>
<keyword evidence="3 12" id="KW-0813">Transport</keyword>
<dbReference type="Pfam" id="PF00813">
    <property type="entry name" value="FliP"/>
    <property type="match status" value="1"/>
</dbReference>
<feature type="transmembrane region" description="Helical" evidence="12">
    <location>
        <begin position="51"/>
        <end position="78"/>
    </location>
</feature>
<keyword evidence="10" id="KW-0975">Bacterial flagellum</keyword>
<keyword evidence="5 12" id="KW-0812">Transmembrane</keyword>
<dbReference type="PROSITE" id="PS01061">
    <property type="entry name" value="FLIP_2"/>
    <property type="match status" value="1"/>
</dbReference>
<keyword evidence="4 12" id="KW-1003">Cell membrane</keyword>
<comment type="function">
    <text evidence="12">Plays a role in the flagellum-specific transport system.</text>
</comment>
<gene>
    <name evidence="12 13" type="primary">fliP</name>
    <name evidence="13" type="ORF">ACFSNB_10745</name>
</gene>
<evidence type="ECO:0000256" key="3">
    <source>
        <dbReference type="ARBA" id="ARBA00022448"/>
    </source>
</evidence>
<evidence type="ECO:0000256" key="8">
    <source>
        <dbReference type="ARBA" id="ARBA00022989"/>
    </source>
</evidence>
<name>A0ABW5CC31_9PROT</name>
<keyword evidence="9 12" id="KW-0472">Membrane</keyword>
<dbReference type="PANTHER" id="PTHR30587">
    <property type="entry name" value="FLAGELLAR BIOSYNTHETIC PROTEIN FLIP"/>
    <property type="match status" value="1"/>
</dbReference>
<dbReference type="InterPro" id="IPR005838">
    <property type="entry name" value="T3SS_IM_P"/>
</dbReference>
<evidence type="ECO:0000256" key="4">
    <source>
        <dbReference type="ARBA" id="ARBA00022475"/>
    </source>
</evidence>
<dbReference type="InterPro" id="IPR005837">
    <property type="entry name" value="FliP"/>
</dbReference>
<evidence type="ECO:0000256" key="12">
    <source>
        <dbReference type="RuleBase" id="RU362069"/>
    </source>
</evidence>
<evidence type="ECO:0000256" key="9">
    <source>
        <dbReference type="ARBA" id="ARBA00023136"/>
    </source>
</evidence>
<dbReference type="PROSITE" id="PS01060">
    <property type="entry name" value="FLIP_1"/>
    <property type="match status" value="1"/>
</dbReference>
<feature type="transmembrane region" description="Helical" evidence="12">
    <location>
        <begin position="223"/>
        <end position="244"/>
    </location>
</feature>
<dbReference type="RefSeq" id="WP_377316343.1">
    <property type="nucleotide sequence ID" value="NZ_JBHUIY010000019.1"/>
</dbReference>
<comment type="subcellular location">
    <subcellularLocation>
        <location evidence="12">Cell membrane</location>
        <topology evidence="12">Multi-pass membrane protein</topology>
    </subcellularLocation>
    <subcellularLocation>
        <location evidence="12">Bacterial flagellum basal body</location>
    </subcellularLocation>
</comment>
<comment type="similarity">
    <text evidence="1 12">Belongs to the FliP/MopC/SpaP family.</text>
</comment>
<sequence length="248" mass="27133">MRLPRHRLLLGLLAGIATALVAGPVLAQSLNIDLGGGPGSATSRIVQLVALTTVLSIAPSILVMITSFTRSVVVLSFLRQALGTQQSPPNMVMISLALFLTAFVMAPTFEKAWDTGLQPMIDGHIDEMEGFERAIKPFHAFMSRNVRPQDLKLFMDLSRAKEVATAEEVPLTALIPAFMISELRRAFEIGFLVFLPFLIIDMVVASVLMSMGMMMLPPSMISLPFKLIFFVMVDGWYLVVGSLVQSYG</sequence>
<evidence type="ECO:0000256" key="6">
    <source>
        <dbReference type="ARBA" id="ARBA00022795"/>
    </source>
</evidence>
<evidence type="ECO:0000256" key="11">
    <source>
        <dbReference type="ARBA" id="ARBA00023225"/>
    </source>
</evidence>
<reference evidence="14" key="1">
    <citation type="journal article" date="2019" name="Int. J. Syst. Evol. Microbiol.">
        <title>The Global Catalogue of Microorganisms (GCM) 10K type strain sequencing project: providing services to taxonomists for standard genome sequencing and annotation.</title>
        <authorList>
            <consortium name="The Broad Institute Genomics Platform"/>
            <consortium name="The Broad Institute Genome Sequencing Center for Infectious Disease"/>
            <person name="Wu L."/>
            <person name="Ma J."/>
        </authorList>
    </citation>
    <scope>NUCLEOTIDE SEQUENCE [LARGE SCALE GENOMIC DNA]</scope>
    <source>
        <strain evidence="14">KCTC 15012</strain>
    </source>
</reference>
<keyword evidence="7 12" id="KW-0653">Protein transport</keyword>
<dbReference type="EMBL" id="JBHUIY010000019">
    <property type="protein sequence ID" value="MFD2234281.1"/>
    <property type="molecule type" value="Genomic_DNA"/>
</dbReference>
<keyword evidence="13" id="KW-0282">Flagellum</keyword>
<dbReference type="Proteomes" id="UP001597296">
    <property type="component" value="Unassembled WGS sequence"/>
</dbReference>
<keyword evidence="6 12" id="KW-1005">Bacterial flagellum biogenesis</keyword>
<keyword evidence="11 12" id="KW-1006">Bacterial flagellum protein export</keyword>